<dbReference type="InterPro" id="IPR041562">
    <property type="entry name" value="MCM_lid"/>
</dbReference>
<dbReference type="InterPro" id="IPR033762">
    <property type="entry name" value="MCM_OB"/>
</dbReference>
<dbReference type="GO" id="GO:0003697">
    <property type="term" value="F:single-stranded DNA binding"/>
    <property type="evidence" value="ECO:0007669"/>
    <property type="project" value="TreeGrafter"/>
</dbReference>
<keyword evidence="1 4" id="KW-0547">Nucleotide-binding</keyword>
<evidence type="ECO:0000256" key="4">
    <source>
        <dbReference type="RuleBase" id="RU004070"/>
    </source>
</evidence>
<feature type="compositionally biased region" description="Low complexity" evidence="5">
    <location>
        <begin position="224"/>
        <end position="242"/>
    </location>
</feature>
<dbReference type="EMBL" id="LT608255">
    <property type="protein sequence ID" value="SCO60573.1"/>
    <property type="molecule type" value="Genomic_DNA"/>
</dbReference>
<keyword evidence="3 4" id="KW-0238">DNA-binding</keyword>
<dbReference type="EMBL" id="LT160027">
    <property type="protein sequence ID" value="CXI26577.1"/>
    <property type="molecule type" value="Genomic_DNA"/>
</dbReference>
<feature type="region of interest" description="Disordered" evidence="5">
    <location>
        <begin position="1"/>
        <end position="26"/>
    </location>
</feature>
<evidence type="ECO:0000313" key="11">
    <source>
        <dbReference type="EMBL" id="SCO60573.1"/>
    </source>
</evidence>
<dbReference type="VEuPathDB" id="PlasmoDB:PBANKA_0718300"/>
<feature type="region of interest" description="Disordered" evidence="5">
    <location>
        <begin position="203"/>
        <end position="256"/>
    </location>
</feature>
<dbReference type="Proteomes" id="UP000219860">
    <property type="component" value="Chromosome 7"/>
</dbReference>
<proteinExistence type="inferred from homology"/>
<feature type="compositionally biased region" description="Polar residues" evidence="5">
    <location>
        <begin position="177"/>
        <end position="186"/>
    </location>
</feature>
<feature type="region of interest" description="Disordered" evidence="5">
    <location>
        <begin position="151"/>
        <end position="186"/>
    </location>
</feature>
<keyword evidence="7" id="KW-0347">Helicase</keyword>
<organism evidence="7 12">
    <name type="scientific">Plasmodium berghei</name>
    <dbReference type="NCBI Taxonomy" id="5821"/>
    <lineage>
        <taxon>Eukaryota</taxon>
        <taxon>Sar</taxon>
        <taxon>Alveolata</taxon>
        <taxon>Apicomplexa</taxon>
        <taxon>Aconoidasida</taxon>
        <taxon>Haemosporida</taxon>
        <taxon>Plasmodiidae</taxon>
        <taxon>Plasmodium</taxon>
        <taxon>Plasmodium (Vinckeia)</taxon>
    </lineage>
</organism>
<dbReference type="PANTHER" id="PTHR11630:SF48">
    <property type="entry name" value="DNA HELICASE MCM9"/>
    <property type="match status" value="1"/>
</dbReference>
<gene>
    <name evidence="7" type="primary">MCM9</name>
    <name evidence="7" type="ORF">PBK173_000137600</name>
    <name evidence="9" type="ORF">PBNK65E_000131100</name>
    <name evidence="8" type="ORF">PBNK65NY_000130600</name>
    <name evidence="11" type="ORF">PBSP11A_000130600</name>
    <name evidence="10" type="ORF">PBSP11RLL_000130500</name>
</gene>
<evidence type="ECO:0000256" key="5">
    <source>
        <dbReference type="SAM" id="MobiDB-lite"/>
    </source>
</evidence>
<keyword evidence="7" id="KW-0378">Hydrolase</keyword>
<dbReference type="InterPro" id="IPR031327">
    <property type="entry name" value="MCM"/>
</dbReference>
<name>A0A113RCS9_PLABE</name>
<feature type="compositionally biased region" description="Basic and acidic residues" evidence="5">
    <location>
        <begin position="161"/>
        <end position="173"/>
    </location>
</feature>
<dbReference type="Pfam" id="PF00493">
    <property type="entry name" value="MCM"/>
    <property type="match status" value="1"/>
</dbReference>
<evidence type="ECO:0000313" key="9">
    <source>
        <dbReference type="EMBL" id="SCN24089.1"/>
    </source>
</evidence>
<evidence type="ECO:0000256" key="1">
    <source>
        <dbReference type="ARBA" id="ARBA00022741"/>
    </source>
</evidence>
<dbReference type="PROSITE" id="PS50051">
    <property type="entry name" value="MCM_2"/>
    <property type="match status" value="1"/>
</dbReference>
<dbReference type="SMART" id="SM00350">
    <property type="entry name" value="MCM"/>
    <property type="match status" value="1"/>
</dbReference>
<dbReference type="GO" id="GO:0000724">
    <property type="term" value="P:double-strand break repair via homologous recombination"/>
    <property type="evidence" value="ECO:0007669"/>
    <property type="project" value="TreeGrafter"/>
</dbReference>
<evidence type="ECO:0000256" key="3">
    <source>
        <dbReference type="ARBA" id="ARBA00023125"/>
    </source>
</evidence>
<evidence type="ECO:0000259" key="6">
    <source>
        <dbReference type="PROSITE" id="PS50051"/>
    </source>
</evidence>
<comment type="similarity">
    <text evidence="4">Belongs to the MCM family.</text>
</comment>
<dbReference type="EMBL" id="LT608271">
    <property type="protein sequence ID" value="SCO59391.1"/>
    <property type="molecule type" value="Genomic_DNA"/>
</dbReference>
<dbReference type="Proteomes" id="UP000069549">
    <property type="component" value="Chromosome 7"/>
</dbReference>
<dbReference type="GO" id="GO:0005524">
    <property type="term" value="F:ATP binding"/>
    <property type="evidence" value="ECO:0007669"/>
    <property type="project" value="UniProtKB-KW"/>
</dbReference>
<feature type="region of interest" description="Disordered" evidence="5">
    <location>
        <begin position="753"/>
        <end position="782"/>
    </location>
</feature>
<dbReference type="EC" id="3.6.4.12" evidence="7"/>
<dbReference type="InterPro" id="IPR012340">
    <property type="entry name" value="NA-bd_OB-fold"/>
</dbReference>
<dbReference type="Proteomes" id="UP000219974">
    <property type="component" value="Chromosome 7"/>
</dbReference>
<dbReference type="EMBL" id="LT608143">
    <property type="protein sequence ID" value="SCM20513.1"/>
    <property type="molecule type" value="Genomic_DNA"/>
</dbReference>
<dbReference type="GO" id="GO:0042555">
    <property type="term" value="C:MCM complex"/>
    <property type="evidence" value="ECO:0007669"/>
    <property type="project" value="TreeGrafter"/>
</dbReference>
<dbReference type="PANTHER" id="PTHR11630">
    <property type="entry name" value="DNA REPLICATION LICENSING FACTOR MCM FAMILY MEMBER"/>
    <property type="match status" value="1"/>
</dbReference>
<dbReference type="AlphaFoldDB" id="A0A113RCS9"/>
<dbReference type="InterPro" id="IPR001208">
    <property type="entry name" value="MCM_dom"/>
</dbReference>
<sequence>MSLSSSDSSIFSDTDYGGSSEEDGDITNREETVENVKFYNNILIKLFLKNKKYYEQIKAIALNYISKLEDIEFFNVEKIVEDRNDHIYNFYFDTYDAIEYGENKLIYYIQNNFHKFIDVINNYSTPFFFRLVFLSCYFEVLRNEEIMRRNTPKKNQKKQHYKENNLENYKFDEPDQNNEMIKNGNSNSIDNLIRVAENDMTISEKETNTYNEDRESQKEEAFTSLSQKLNQSKSSDNDSDQLNDGKLEKSKQPEGDEKKGIHFYDFIDYEFNKDKKVMEEIDLYSACLMKGILHSYKSYEFLTDNNIKSKINNCLKIIFDKHNIKLKCRIVNVPFLHNMHINNLQEIESNKYIGKFISTEGIITRVGEKKILEEYKKYRCMSCDHIIKKKAIPELYYNTQPVIKCQNIINTNSDPNKVDIMLYKNIFKGKKKDKVIGKGGGKWVAKESNYNKNKYSMKFKIRKNSMDNNNNNNIKPGIVSQKICNKTNFEFLENEVQRVDYQEIKIKETSNANIPFSITVVVLENLVGKYYPGKKVIINGIILRRWKRLYKDIRCDTELFIEANNIEVNKLGNSKGNEILIDNDFTKSVHSLIDESETCAKWKRLDQNNAIQSILLEKNNCGQKLQTDNYRNDIISNINGSTLVRNTHITGMSFQNREMEHEINIFEKYWFAFKDNKIEGKKNICESVCPNLYNCKISKLSVLLVLIGGNKINEFDSFYAENNRWKKYFNRSEENDESEDSNLNDNMTKRKKGFENEQDSNATFSNDDNIYMRQNEGKKKKKKNNVLYDSLKRKGGKRSKKMINQISVDNYHKRSLCHLLLVGNPGTGKSQLLKEIKNLTNICTNVSGMFCTTAGLTCAAIKEGNNFMLESGALVLADNGVCCIDEFCLMKTENKNAIHEAMEQLSISIAKAGIVDKLNCRCTIIGASNFEIHKNMNGTIDKCQDQVLIINLSYALLSRFDLVVITEDNDETDARVADCVLRQGEDEINLENKNEHNKEKPREDQETVNDAKIIHLENNENDELAKYANSEGKYSEQVRKFSDTKKKKITWPSEKLKEYIYYLKNNFFPNFTKSSKLILITYYSHLRKHNNGDNGTTIRSLESLIRLSEAHSKLMYNSIVTTDDVINIILLVELSLRSYQIGIKINGNNNILIAKTGIIENLKQILLTYNQINHTFKLLDDVLFDKSLYIYFKSVILNKLGLSEQDGVIHSVVQ</sequence>
<evidence type="ECO:0000256" key="2">
    <source>
        <dbReference type="ARBA" id="ARBA00022840"/>
    </source>
</evidence>
<dbReference type="Gene3D" id="2.40.50.140">
    <property type="entry name" value="Nucleic acid-binding proteins"/>
    <property type="match status" value="1"/>
</dbReference>
<dbReference type="GO" id="GO:0016787">
    <property type="term" value="F:hydrolase activity"/>
    <property type="evidence" value="ECO:0007669"/>
    <property type="project" value="UniProtKB-KW"/>
</dbReference>
<dbReference type="OMA" id="CCIDEFC"/>
<dbReference type="OrthoDB" id="331858at2759"/>
<protein>
    <submittedName>
        <fullName evidence="7">DNA helicase MCM9, putative</fullName>
        <ecNumber evidence="7">3.6.4.12</ecNumber>
    </submittedName>
</protein>
<feature type="domain" description="MCM C-terminal AAA(+) ATPase" evidence="6">
    <location>
        <begin position="795"/>
        <end position="968"/>
    </location>
</feature>
<dbReference type="SUPFAM" id="SSF52540">
    <property type="entry name" value="P-loop containing nucleoside triphosphate hydrolases"/>
    <property type="match status" value="1"/>
</dbReference>
<evidence type="ECO:0000313" key="8">
    <source>
        <dbReference type="EMBL" id="SCM20513.1"/>
    </source>
</evidence>
<dbReference type="GO" id="GO:0005634">
    <property type="term" value="C:nucleus"/>
    <property type="evidence" value="ECO:0007669"/>
    <property type="project" value="UniProtKB-SubCell"/>
</dbReference>
<dbReference type="Pfam" id="PF17855">
    <property type="entry name" value="MCM_lid"/>
    <property type="match status" value="1"/>
</dbReference>
<dbReference type="Pfam" id="PF17207">
    <property type="entry name" value="MCM_OB"/>
    <property type="match status" value="1"/>
</dbReference>
<feature type="compositionally biased region" description="Basic and acidic residues" evidence="5">
    <location>
        <begin position="203"/>
        <end position="221"/>
    </location>
</feature>
<feature type="compositionally biased region" description="Low complexity" evidence="5">
    <location>
        <begin position="1"/>
        <end position="15"/>
    </location>
</feature>
<dbReference type="Proteomes" id="UP000220214">
    <property type="component" value="Chromosome 7"/>
</dbReference>
<evidence type="ECO:0000313" key="13">
    <source>
        <dbReference type="Proteomes" id="UP000219860"/>
    </source>
</evidence>
<evidence type="ECO:0000313" key="16">
    <source>
        <dbReference type="Proteomes" id="UP000516480"/>
    </source>
</evidence>
<dbReference type="EMBL" id="LT614633">
    <property type="protein sequence ID" value="SCN24089.1"/>
    <property type="molecule type" value="Genomic_DNA"/>
</dbReference>
<evidence type="ECO:0000313" key="15">
    <source>
        <dbReference type="Proteomes" id="UP000220214"/>
    </source>
</evidence>
<evidence type="ECO:0000313" key="14">
    <source>
        <dbReference type="Proteomes" id="UP000219974"/>
    </source>
</evidence>
<accession>A0A113RCS9</accession>
<feature type="compositionally biased region" description="Basic residues" evidence="5">
    <location>
        <begin position="151"/>
        <end position="160"/>
    </location>
</feature>
<keyword evidence="2 4" id="KW-0067">ATP-binding</keyword>
<dbReference type="GO" id="GO:0017116">
    <property type="term" value="F:single-stranded DNA helicase activity"/>
    <property type="evidence" value="ECO:0007669"/>
    <property type="project" value="TreeGrafter"/>
</dbReference>
<feature type="compositionally biased region" description="Polar residues" evidence="5">
    <location>
        <begin position="759"/>
        <end position="768"/>
    </location>
</feature>
<dbReference type="PRINTS" id="PR01657">
    <property type="entry name" value="MCMFAMILY"/>
</dbReference>
<evidence type="ECO:0000313" key="10">
    <source>
        <dbReference type="EMBL" id="SCO59391.1"/>
    </source>
</evidence>
<dbReference type="Gene3D" id="3.40.50.300">
    <property type="entry name" value="P-loop containing nucleotide triphosphate hydrolases"/>
    <property type="match status" value="1"/>
</dbReference>
<reference evidence="7 12" key="1">
    <citation type="submission" date="2016-02" db="EMBL/GenBank/DDBJ databases">
        <authorList>
            <consortium name="Pathogen Informatics"/>
        </authorList>
    </citation>
    <scope>NUCLEOTIDE SEQUENCE [LARGE SCALE GENOMIC DNA]</scope>
    <source>
        <strain evidence="7 12">K173</strain>
        <strain evidence="8 16">NK65 ny</strain>
        <strain evidence="9 15">NK65e</strain>
        <strain evidence="11 13">SP11 Antwerpcl1</strain>
        <strain evidence="10 14">SP11 RLL</strain>
    </source>
</reference>
<evidence type="ECO:0000313" key="12">
    <source>
        <dbReference type="Proteomes" id="UP000069549"/>
    </source>
</evidence>
<dbReference type="SUPFAM" id="SSF50249">
    <property type="entry name" value="Nucleic acid-binding proteins"/>
    <property type="match status" value="1"/>
</dbReference>
<evidence type="ECO:0000313" key="7">
    <source>
        <dbReference type="EMBL" id="CXI26577.1"/>
    </source>
</evidence>
<dbReference type="Proteomes" id="UP000516480">
    <property type="component" value="Chromosome 7"/>
</dbReference>
<feature type="compositionally biased region" description="Basic and acidic residues" evidence="5">
    <location>
        <begin position="243"/>
        <end position="256"/>
    </location>
</feature>
<dbReference type="InterPro" id="IPR027417">
    <property type="entry name" value="P-loop_NTPase"/>
</dbReference>